<dbReference type="RefSeq" id="WP_145050167.1">
    <property type="nucleotide sequence ID" value="NZ_CP036433.1"/>
</dbReference>
<keyword evidence="2" id="KW-0012">Acyltransferase</keyword>
<evidence type="ECO:0000256" key="1">
    <source>
        <dbReference type="ARBA" id="ARBA00022679"/>
    </source>
</evidence>
<dbReference type="InterPro" id="IPR000182">
    <property type="entry name" value="GNAT_dom"/>
</dbReference>
<dbReference type="KEGG" id="lcre:Pla8534_11780"/>
<dbReference type="GO" id="GO:0016747">
    <property type="term" value="F:acyltransferase activity, transferring groups other than amino-acyl groups"/>
    <property type="evidence" value="ECO:0007669"/>
    <property type="project" value="InterPro"/>
</dbReference>
<accession>A0A518DNH8</accession>
<evidence type="ECO:0000256" key="2">
    <source>
        <dbReference type="ARBA" id="ARBA00023315"/>
    </source>
</evidence>
<feature type="domain" description="N-acetyltransferase" evidence="3">
    <location>
        <begin position="167"/>
        <end position="316"/>
    </location>
</feature>
<dbReference type="InterPro" id="IPR016181">
    <property type="entry name" value="Acyl_CoA_acyltransferase"/>
</dbReference>
<dbReference type="OrthoDB" id="241885at2"/>
<evidence type="ECO:0000313" key="5">
    <source>
        <dbReference type="Proteomes" id="UP000317648"/>
    </source>
</evidence>
<sequence>MIRYRPFLNTDPPAIAELWRNQPPLRAYVQPMTASLLEHKVLSKPYFDRFGLIVAEQEGRLLGFIQACLPLGEQAQLRQQGALAMLMVAHHTPAAEISAELLLQAEKYLLHNGVTQAAVGGEVVNPYYLGLYGGSALTGVLASDALTVARYEAADYQATIHSVVLQRDLRSFRPLIDRRQMQVRRACQLEVALDPPADNWWTSCTLGAAERTRYCLASRRGGEQLGSAMLWEMTPLSASWGVHAAGISHLQVPDTQRRQGFATFLLGESLRQMAGQGIAMVEVTVDQKNAAAIGLFTKLGFHQVDASLTLKKRLAP</sequence>
<proteinExistence type="predicted"/>
<dbReference type="InterPro" id="IPR050832">
    <property type="entry name" value="Bact_Acetyltransf"/>
</dbReference>
<evidence type="ECO:0000313" key="4">
    <source>
        <dbReference type="EMBL" id="QDU93398.1"/>
    </source>
</evidence>
<keyword evidence="5" id="KW-1185">Reference proteome</keyword>
<protein>
    <submittedName>
        <fullName evidence="4">Putative acetyltransferase</fullName>
    </submittedName>
</protein>
<evidence type="ECO:0000259" key="3">
    <source>
        <dbReference type="PROSITE" id="PS51186"/>
    </source>
</evidence>
<organism evidence="4 5">
    <name type="scientific">Lignipirellula cremea</name>
    <dbReference type="NCBI Taxonomy" id="2528010"/>
    <lineage>
        <taxon>Bacteria</taxon>
        <taxon>Pseudomonadati</taxon>
        <taxon>Planctomycetota</taxon>
        <taxon>Planctomycetia</taxon>
        <taxon>Pirellulales</taxon>
        <taxon>Pirellulaceae</taxon>
        <taxon>Lignipirellula</taxon>
    </lineage>
</organism>
<reference evidence="4 5" key="1">
    <citation type="submission" date="2019-02" db="EMBL/GenBank/DDBJ databases">
        <title>Deep-cultivation of Planctomycetes and their phenomic and genomic characterization uncovers novel biology.</title>
        <authorList>
            <person name="Wiegand S."/>
            <person name="Jogler M."/>
            <person name="Boedeker C."/>
            <person name="Pinto D."/>
            <person name="Vollmers J."/>
            <person name="Rivas-Marin E."/>
            <person name="Kohn T."/>
            <person name="Peeters S.H."/>
            <person name="Heuer A."/>
            <person name="Rast P."/>
            <person name="Oberbeckmann S."/>
            <person name="Bunk B."/>
            <person name="Jeske O."/>
            <person name="Meyerdierks A."/>
            <person name="Storesund J.E."/>
            <person name="Kallscheuer N."/>
            <person name="Luecker S."/>
            <person name="Lage O.M."/>
            <person name="Pohl T."/>
            <person name="Merkel B.J."/>
            <person name="Hornburger P."/>
            <person name="Mueller R.-W."/>
            <person name="Bruemmer F."/>
            <person name="Labrenz M."/>
            <person name="Spormann A.M."/>
            <person name="Op den Camp H."/>
            <person name="Overmann J."/>
            <person name="Amann R."/>
            <person name="Jetten M.S.M."/>
            <person name="Mascher T."/>
            <person name="Medema M.H."/>
            <person name="Devos D.P."/>
            <person name="Kaster A.-K."/>
            <person name="Ovreas L."/>
            <person name="Rohde M."/>
            <person name="Galperin M.Y."/>
            <person name="Jogler C."/>
        </authorList>
    </citation>
    <scope>NUCLEOTIDE SEQUENCE [LARGE SCALE GENOMIC DNA]</scope>
    <source>
        <strain evidence="4 5">Pla85_3_4</strain>
    </source>
</reference>
<dbReference type="PROSITE" id="PS51186">
    <property type="entry name" value="GNAT"/>
    <property type="match status" value="1"/>
</dbReference>
<dbReference type="SUPFAM" id="SSF55729">
    <property type="entry name" value="Acyl-CoA N-acyltransferases (Nat)"/>
    <property type="match status" value="1"/>
</dbReference>
<dbReference type="Gene3D" id="3.40.630.30">
    <property type="match status" value="2"/>
</dbReference>
<gene>
    <name evidence="4" type="ORF">Pla8534_11780</name>
</gene>
<name>A0A518DNH8_9BACT</name>
<dbReference type="Proteomes" id="UP000317648">
    <property type="component" value="Chromosome"/>
</dbReference>
<dbReference type="AlphaFoldDB" id="A0A518DNH8"/>
<dbReference type="Pfam" id="PF00583">
    <property type="entry name" value="Acetyltransf_1"/>
    <property type="match status" value="1"/>
</dbReference>
<dbReference type="EMBL" id="CP036433">
    <property type="protein sequence ID" value="QDU93398.1"/>
    <property type="molecule type" value="Genomic_DNA"/>
</dbReference>
<keyword evidence="1 4" id="KW-0808">Transferase</keyword>
<dbReference type="PANTHER" id="PTHR43877">
    <property type="entry name" value="AMINOALKYLPHOSPHONATE N-ACETYLTRANSFERASE-RELATED-RELATED"/>
    <property type="match status" value="1"/>
</dbReference>